<evidence type="ECO:0000313" key="2">
    <source>
        <dbReference type="Proteomes" id="UP000886998"/>
    </source>
</evidence>
<dbReference type="EMBL" id="BMAV01025832">
    <property type="protein sequence ID" value="GFS45087.1"/>
    <property type="molecule type" value="Genomic_DNA"/>
</dbReference>
<protein>
    <submittedName>
        <fullName evidence="1">Uncharacterized protein</fullName>
    </submittedName>
</protein>
<evidence type="ECO:0000313" key="1">
    <source>
        <dbReference type="EMBL" id="GFS45087.1"/>
    </source>
</evidence>
<comment type="caution">
    <text evidence="1">The sequence shown here is derived from an EMBL/GenBank/DDBJ whole genome shotgun (WGS) entry which is preliminary data.</text>
</comment>
<proteinExistence type="predicted"/>
<dbReference type="Proteomes" id="UP000886998">
    <property type="component" value="Unassembled WGS sequence"/>
</dbReference>
<sequence length="90" mass="10647">MDLSSYREHRVAKRTYSLSTISYNSRMFDRTQSEDRTSLLIPLHLRSIELKLIRWPRGIGEQTHRTFGSDDTKHRLIEGRNVHSTILNIH</sequence>
<gene>
    <name evidence="1" type="ORF">TNIN_298391</name>
</gene>
<dbReference type="AlphaFoldDB" id="A0A8X6ME13"/>
<name>A0A8X6ME13_9ARAC</name>
<keyword evidence="2" id="KW-1185">Reference proteome</keyword>
<organism evidence="1 2">
    <name type="scientific">Trichonephila inaurata madagascariensis</name>
    <dbReference type="NCBI Taxonomy" id="2747483"/>
    <lineage>
        <taxon>Eukaryota</taxon>
        <taxon>Metazoa</taxon>
        <taxon>Ecdysozoa</taxon>
        <taxon>Arthropoda</taxon>
        <taxon>Chelicerata</taxon>
        <taxon>Arachnida</taxon>
        <taxon>Araneae</taxon>
        <taxon>Araneomorphae</taxon>
        <taxon>Entelegynae</taxon>
        <taxon>Araneoidea</taxon>
        <taxon>Nephilidae</taxon>
        <taxon>Trichonephila</taxon>
        <taxon>Trichonephila inaurata</taxon>
    </lineage>
</organism>
<accession>A0A8X6ME13</accession>
<reference evidence="1" key="1">
    <citation type="submission" date="2020-08" db="EMBL/GenBank/DDBJ databases">
        <title>Multicomponent nature underlies the extraordinary mechanical properties of spider dragline silk.</title>
        <authorList>
            <person name="Kono N."/>
            <person name="Nakamura H."/>
            <person name="Mori M."/>
            <person name="Yoshida Y."/>
            <person name="Ohtoshi R."/>
            <person name="Malay A.D."/>
            <person name="Moran D.A.P."/>
            <person name="Tomita M."/>
            <person name="Numata K."/>
            <person name="Arakawa K."/>
        </authorList>
    </citation>
    <scope>NUCLEOTIDE SEQUENCE</scope>
</reference>